<name>A0ACC7NHX2_9BURK</name>
<dbReference type="Proteomes" id="UP001629235">
    <property type="component" value="Unassembled WGS sequence"/>
</dbReference>
<organism evidence="1 2">
    <name type="scientific">Paraburkholderia rhynchosiae</name>
    <dbReference type="NCBI Taxonomy" id="487049"/>
    <lineage>
        <taxon>Bacteria</taxon>
        <taxon>Pseudomonadati</taxon>
        <taxon>Pseudomonadota</taxon>
        <taxon>Betaproteobacteria</taxon>
        <taxon>Burkholderiales</taxon>
        <taxon>Burkholderiaceae</taxon>
        <taxon>Paraburkholderia</taxon>
    </lineage>
</organism>
<reference evidence="1 2" key="1">
    <citation type="journal article" date="2024" name="Chem. Sci.">
        <title>Discovery of megapolipeptins by genome mining of a Burkholderiales bacteria collection.</title>
        <authorList>
            <person name="Paulo B.S."/>
            <person name="Recchia M.J.J."/>
            <person name="Lee S."/>
            <person name="Fergusson C.H."/>
            <person name="Romanowski S.B."/>
            <person name="Hernandez A."/>
            <person name="Krull N."/>
            <person name="Liu D.Y."/>
            <person name="Cavanagh H."/>
            <person name="Bos A."/>
            <person name="Gray C.A."/>
            <person name="Murphy B.T."/>
            <person name="Linington R.G."/>
            <person name="Eustaquio A.S."/>
        </authorList>
    </citation>
    <scope>NUCLEOTIDE SEQUENCE [LARGE SCALE GENOMIC DNA]</scope>
    <source>
        <strain evidence="1 2">RL18-126-BIB-B</strain>
    </source>
</reference>
<sequence length="44" mass="4836">MIRFFQMFVDVCEQCGAASSARAFFEGVHDEAGCRAVVIDLPNP</sequence>
<evidence type="ECO:0000313" key="2">
    <source>
        <dbReference type="Proteomes" id="UP001629235"/>
    </source>
</evidence>
<proteinExistence type="predicted"/>
<comment type="caution">
    <text evidence="1">The sequence shown here is derived from an EMBL/GenBank/DDBJ whole genome shotgun (WGS) entry which is preliminary data.</text>
</comment>
<evidence type="ECO:0000313" key="1">
    <source>
        <dbReference type="EMBL" id="MFM0105856.1"/>
    </source>
</evidence>
<accession>A0ACC7NHX2</accession>
<protein>
    <submittedName>
        <fullName evidence="1">Uncharacterized protein</fullName>
    </submittedName>
</protein>
<gene>
    <name evidence="1" type="ORF">PQR01_20790</name>
</gene>
<keyword evidence="2" id="KW-1185">Reference proteome</keyword>
<dbReference type="EMBL" id="JAQQDW010000042">
    <property type="protein sequence ID" value="MFM0105856.1"/>
    <property type="molecule type" value="Genomic_DNA"/>
</dbReference>